<evidence type="ECO:0000256" key="6">
    <source>
        <dbReference type="ARBA" id="ARBA00012487"/>
    </source>
</evidence>
<keyword evidence="10 18" id="KW-0808">Transferase</keyword>
<feature type="transmembrane region" description="Helical" evidence="19">
    <location>
        <begin position="12"/>
        <end position="41"/>
    </location>
</feature>
<evidence type="ECO:0000256" key="12">
    <source>
        <dbReference type="ARBA" id="ARBA00022695"/>
    </source>
</evidence>
<comment type="catalytic activity">
    <reaction evidence="1 18">
        <text>a 1,2-diacyl-sn-glycero-3-phosphate + CTP + H(+) = a CDP-1,2-diacyl-sn-glycerol + diphosphate</text>
        <dbReference type="Rhea" id="RHEA:16229"/>
        <dbReference type="ChEBI" id="CHEBI:15378"/>
        <dbReference type="ChEBI" id="CHEBI:33019"/>
        <dbReference type="ChEBI" id="CHEBI:37563"/>
        <dbReference type="ChEBI" id="CHEBI:58332"/>
        <dbReference type="ChEBI" id="CHEBI:58608"/>
        <dbReference type="EC" id="2.7.7.41"/>
    </reaction>
</comment>
<evidence type="ECO:0000256" key="17">
    <source>
        <dbReference type="ARBA" id="ARBA00023264"/>
    </source>
</evidence>
<evidence type="ECO:0000256" key="5">
    <source>
        <dbReference type="ARBA" id="ARBA00010185"/>
    </source>
</evidence>
<comment type="pathway">
    <text evidence="3 18">Phospholipid metabolism; CDP-diacylglycerol biosynthesis; CDP-diacylglycerol from sn-glycerol 3-phosphate: step 3/3.</text>
</comment>
<feature type="transmembrane region" description="Helical" evidence="19">
    <location>
        <begin position="180"/>
        <end position="201"/>
    </location>
</feature>
<keyword evidence="15 19" id="KW-0472">Membrane</keyword>
<evidence type="ECO:0000256" key="15">
    <source>
        <dbReference type="ARBA" id="ARBA00023136"/>
    </source>
</evidence>
<dbReference type="PANTHER" id="PTHR46382">
    <property type="entry name" value="PHOSPHATIDATE CYTIDYLYLTRANSFERASE"/>
    <property type="match status" value="1"/>
</dbReference>
<keyword evidence="21" id="KW-1185">Reference proteome</keyword>
<dbReference type="Pfam" id="PF01148">
    <property type="entry name" value="CTP_transf_1"/>
    <property type="match status" value="1"/>
</dbReference>
<evidence type="ECO:0000256" key="4">
    <source>
        <dbReference type="ARBA" id="ARBA00005189"/>
    </source>
</evidence>
<feature type="transmembrane region" description="Helical" evidence="19">
    <location>
        <begin position="53"/>
        <end position="72"/>
    </location>
</feature>
<keyword evidence="11 18" id="KW-0812">Transmembrane</keyword>
<name>A0ABW8J2X4_9GAMM</name>
<keyword evidence="9" id="KW-0444">Lipid biosynthesis</keyword>
<keyword evidence="12 18" id="KW-0548">Nucleotidyltransferase</keyword>
<evidence type="ECO:0000256" key="7">
    <source>
        <dbReference type="ARBA" id="ARBA00019373"/>
    </source>
</evidence>
<feature type="transmembrane region" description="Helical" evidence="19">
    <location>
        <begin position="113"/>
        <end position="133"/>
    </location>
</feature>
<dbReference type="RefSeq" id="WP_284395352.1">
    <property type="nucleotide sequence ID" value="NZ_BSNQ01000003.1"/>
</dbReference>
<evidence type="ECO:0000256" key="3">
    <source>
        <dbReference type="ARBA" id="ARBA00005119"/>
    </source>
</evidence>
<dbReference type="GO" id="GO:0016779">
    <property type="term" value="F:nucleotidyltransferase activity"/>
    <property type="evidence" value="ECO:0007669"/>
    <property type="project" value="UniProtKB-KW"/>
</dbReference>
<accession>A0ABW8J2X4</accession>
<evidence type="ECO:0000256" key="11">
    <source>
        <dbReference type="ARBA" id="ARBA00022692"/>
    </source>
</evidence>
<dbReference type="PROSITE" id="PS01315">
    <property type="entry name" value="CDS"/>
    <property type="match status" value="1"/>
</dbReference>
<feature type="transmembrane region" description="Helical" evidence="19">
    <location>
        <begin position="78"/>
        <end position="101"/>
    </location>
</feature>
<evidence type="ECO:0000256" key="19">
    <source>
        <dbReference type="SAM" id="Phobius"/>
    </source>
</evidence>
<dbReference type="PANTHER" id="PTHR46382:SF1">
    <property type="entry name" value="PHOSPHATIDATE CYTIDYLYLTRANSFERASE"/>
    <property type="match status" value="1"/>
</dbReference>
<dbReference type="InterPro" id="IPR000374">
    <property type="entry name" value="PC_trans"/>
</dbReference>
<evidence type="ECO:0000313" key="21">
    <source>
        <dbReference type="Proteomes" id="UP001620405"/>
    </source>
</evidence>
<keyword evidence="17" id="KW-1208">Phospholipid metabolism</keyword>
<evidence type="ECO:0000256" key="9">
    <source>
        <dbReference type="ARBA" id="ARBA00022516"/>
    </source>
</evidence>
<protein>
    <recommendedName>
        <fullName evidence="7 18">Phosphatidate cytidylyltransferase</fullName>
        <ecNumber evidence="6 18">2.7.7.41</ecNumber>
    </recommendedName>
</protein>
<sequence>MLRQRVLTALLLAPLVILLILLLPTGVFALLLALAFLAATWEWARLAGMKSHATRGVLLAFAAALFAVLWSLRASGWLWPALIVAGVAWWLLVCVWLRHFAFGAAPTPENRNLKLLAGAFVVFPAWVAGVSIHGSEPHGHVWTFLAMLLVWAADTGAYFSGRFFGKRKLAPQISPGKTWAGVYGAFATSALVIVVGGWLLGVRDARLIGLIAVTILTVASSIVGDLLESLMKRHANVKDSGVLFPGHGGLLDRLDSVFAALPVFALGMLLLKLLSP</sequence>
<keyword evidence="8" id="KW-1003">Cell membrane</keyword>
<evidence type="ECO:0000256" key="16">
    <source>
        <dbReference type="ARBA" id="ARBA00023209"/>
    </source>
</evidence>
<feature type="transmembrane region" description="Helical" evidence="19">
    <location>
        <begin position="207"/>
        <end position="227"/>
    </location>
</feature>
<comment type="subcellular location">
    <subcellularLocation>
        <location evidence="2">Cell membrane</location>
        <topology evidence="2">Multi-pass membrane protein</topology>
    </subcellularLocation>
</comment>
<evidence type="ECO:0000256" key="1">
    <source>
        <dbReference type="ARBA" id="ARBA00001698"/>
    </source>
</evidence>
<keyword evidence="14" id="KW-0443">Lipid metabolism</keyword>
<evidence type="ECO:0000256" key="13">
    <source>
        <dbReference type="ARBA" id="ARBA00022989"/>
    </source>
</evidence>
<dbReference type="EMBL" id="JADIKG010000013">
    <property type="protein sequence ID" value="MFK2875444.1"/>
    <property type="molecule type" value="Genomic_DNA"/>
</dbReference>
<gene>
    <name evidence="20" type="ORF">ISP13_18090</name>
</gene>
<comment type="caution">
    <text evidence="20">The sequence shown here is derived from an EMBL/GenBank/DDBJ whole genome shotgun (WGS) entry which is preliminary data.</text>
</comment>
<dbReference type="EC" id="2.7.7.41" evidence="6 18"/>
<keyword evidence="13 19" id="KW-1133">Transmembrane helix</keyword>
<comment type="similarity">
    <text evidence="5 18">Belongs to the CDS family.</text>
</comment>
<dbReference type="Proteomes" id="UP001620405">
    <property type="component" value="Unassembled WGS sequence"/>
</dbReference>
<evidence type="ECO:0000256" key="10">
    <source>
        <dbReference type="ARBA" id="ARBA00022679"/>
    </source>
</evidence>
<comment type="pathway">
    <text evidence="4">Lipid metabolism.</text>
</comment>
<feature type="transmembrane region" description="Helical" evidence="19">
    <location>
        <begin position="139"/>
        <end position="159"/>
    </location>
</feature>
<organism evidence="20 21">
    <name type="scientific">Dyella lipolytica</name>
    <dbReference type="NCBI Taxonomy" id="1867835"/>
    <lineage>
        <taxon>Bacteria</taxon>
        <taxon>Pseudomonadati</taxon>
        <taxon>Pseudomonadota</taxon>
        <taxon>Gammaproteobacteria</taxon>
        <taxon>Lysobacterales</taxon>
        <taxon>Rhodanobacteraceae</taxon>
        <taxon>Dyella</taxon>
    </lineage>
</organism>
<feature type="transmembrane region" description="Helical" evidence="19">
    <location>
        <begin position="257"/>
        <end position="275"/>
    </location>
</feature>
<reference evidence="20 21" key="1">
    <citation type="submission" date="2020-10" db="EMBL/GenBank/DDBJ databases">
        <title>Phylogeny of dyella-like bacteria.</title>
        <authorList>
            <person name="Fu J."/>
        </authorList>
    </citation>
    <scope>NUCLEOTIDE SEQUENCE [LARGE SCALE GENOMIC DNA]</scope>
    <source>
        <strain evidence="20 21">DHOB07</strain>
    </source>
</reference>
<evidence type="ECO:0000313" key="20">
    <source>
        <dbReference type="EMBL" id="MFK2875444.1"/>
    </source>
</evidence>
<proteinExistence type="inferred from homology"/>
<keyword evidence="16" id="KW-0594">Phospholipid biosynthesis</keyword>
<evidence type="ECO:0000256" key="8">
    <source>
        <dbReference type="ARBA" id="ARBA00022475"/>
    </source>
</evidence>
<evidence type="ECO:0000256" key="18">
    <source>
        <dbReference type="RuleBase" id="RU003938"/>
    </source>
</evidence>
<evidence type="ECO:0000256" key="14">
    <source>
        <dbReference type="ARBA" id="ARBA00023098"/>
    </source>
</evidence>
<evidence type="ECO:0000256" key="2">
    <source>
        <dbReference type="ARBA" id="ARBA00004651"/>
    </source>
</evidence>